<feature type="region of interest" description="Disordered" evidence="1">
    <location>
        <begin position="388"/>
        <end position="424"/>
    </location>
</feature>
<protein>
    <submittedName>
        <fullName evidence="2">Uncharacterized protein</fullName>
    </submittedName>
</protein>
<evidence type="ECO:0000256" key="1">
    <source>
        <dbReference type="SAM" id="MobiDB-lite"/>
    </source>
</evidence>
<dbReference type="Proteomes" id="UP000182444">
    <property type="component" value="Chromosome 1D"/>
</dbReference>
<dbReference type="RefSeq" id="XP_068138956.1">
    <property type="nucleotide sequence ID" value="XM_068282855.1"/>
</dbReference>
<reference evidence="2 3" key="1">
    <citation type="journal article" date="2016" name="PLoS ONE">
        <title>Sequence Assembly of Yarrowia lipolytica Strain W29/CLIB89 Shows Transposable Element Diversity.</title>
        <authorList>
            <person name="Magnan C."/>
            <person name="Yu J."/>
            <person name="Chang I."/>
            <person name="Jahn E."/>
            <person name="Kanomata Y."/>
            <person name="Wu J."/>
            <person name="Zeller M."/>
            <person name="Oakes M."/>
            <person name="Baldi P."/>
            <person name="Sandmeyer S."/>
        </authorList>
    </citation>
    <scope>NUCLEOTIDE SEQUENCE [LARGE SCALE GENOMIC DNA]</scope>
    <source>
        <strain evidence="3">CLIB89(W29)</strain>
    </source>
</reference>
<name>A0A1D8NG22_YARLL</name>
<dbReference type="GeneID" id="94583465"/>
<dbReference type="VEuPathDB" id="FungiDB:YALI1_D32754g"/>
<dbReference type="AlphaFoldDB" id="A0A1D8NG22"/>
<gene>
    <name evidence="2" type="ORF">YALI1_D32754g</name>
</gene>
<proteinExistence type="predicted"/>
<feature type="region of interest" description="Disordered" evidence="1">
    <location>
        <begin position="508"/>
        <end position="529"/>
    </location>
</feature>
<sequence>MSTNTHNSIENIDSEHTLHLFLVQLANVVILILSEQERSKSALIVRRSGVLSRVLLVNLGKVMLVNVTIVVSNGSVDEPVRQTKGIGVAGNLVSNLLAVVVHQLSHLVNVLGLQETLSQEETRVLLNGPQSEEVGEVDEVRLDVGLRRGVDSLVEGSHQVLSGVDLGTLESLLRQLLKGLVRREAALGELDKFVSGPLDGAVGDLLPGLDENLGVLEVSAAQSSLLKTLVSQVADRRAQRLTLSVAQTRLDETSAHGQTQDVVVTLPGALDNPVGVGLAKAVVARVAVATAGLSALVNDVGTGPGGEGLETSRRGKQLLEVDNGLAQSALVLRVDGLQQIGGLIVLNLGLVGGHLHGVGEGQKRQQTSLMVGVVDDLSLGLAGGGAKLSSHTGVSQSNGDESLGDKEGVGNHGDSAANESAVGELGQRRLRHLAGRRDLGVLHEHVLSGDSHIGELDPAVVDGVSAHLLSNVAESDAGHERVRRDVSQLDNKDLDAVVLAVDKQTSKAGGVGGRVGGSSNPPLGGSSVGGVDDELVRVLDVGGGGLKTGHVGAMAQLGHSKAAVEALDVRGALSHPVVVLLLGAGTPDGAHEQARVHTESDSGAHVHNAVQLGPQQRLLFCVLLPVAGQRRNSRHGRLSQLLLGHVVVARHVEHGVSLELRHQSLDHGHVLLATVQKLRHVLDGELDLGSLAGERLGWLCEGVVLLAVNLDVSCEVGGDHCVYRRGSDVLSTGRLCPCIYIFLGPSLFVWG</sequence>
<organism evidence="2 3">
    <name type="scientific">Yarrowia lipolytica</name>
    <name type="common">Candida lipolytica</name>
    <dbReference type="NCBI Taxonomy" id="4952"/>
    <lineage>
        <taxon>Eukaryota</taxon>
        <taxon>Fungi</taxon>
        <taxon>Dikarya</taxon>
        <taxon>Ascomycota</taxon>
        <taxon>Saccharomycotina</taxon>
        <taxon>Dipodascomycetes</taxon>
        <taxon>Dipodascales</taxon>
        <taxon>Dipodascales incertae sedis</taxon>
        <taxon>Yarrowia</taxon>
    </lineage>
</organism>
<accession>A0A1D8NG22</accession>
<dbReference type="EMBL" id="CP017556">
    <property type="protein sequence ID" value="AOW04598.1"/>
    <property type="molecule type" value="Genomic_DNA"/>
</dbReference>
<evidence type="ECO:0000313" key="2">
    <source>
        <dbReference type="EMBL" id="AOW04598.1"/>
    </source>
</evidence>
<evidence type="ECO:0000313" key="3">
    <source>
        <dbReference type="Proteomes" id="UP000182444"/>
    </source>
</evidence>
<feature type="compositionally biased region" description="Polar residues" evidence="1">
    <location>
        <begin position="391"/>
        <end position="400"/>
    </location>
</feature>